<keyword evidence="4 8" id="KW-0812">Transmembrane</keyword>
<feature type="transmembrane region" description="Helical" evidence="9">
    <location>
        <begin position="61"/>
        <end position="82"/>
    </location>
</feature>
<dbReference type="PATRIC" id="fig|1486262.3.peg.1355"/>
<feature type="transmembrane region" description="Helical" evidence="9">
    <location>
        <begin position="6"/>
        <end position="25"/>
    </location>
</feature>
<dbReference type="GO" id="GO:0015199">
    <property type="term" value="F:amino-acid betaine transmembrane transporter activity"/>
    <property type="evidence" value="ECO:0007669"/>
    <property type="project" value="TreeGrafter"/>
</dbReference>
<dbReference type="OrthoDB" id="9808638at2"/>
<dbReference type="PANTHER" id="PTHR30561">
    <property type="entry name" value="SMR FAMILY PROTON-DEPENDENT DRUG EFFLUX TRANSPORTER SUGE"/>
    <property type="match status" value="1"/>
</dbReference>
<dbReference type="InterPro" id="IPR000390">
    <property type="entry name" value="Small_drug/metabolite_transptr"/>
</dbReference>
<keyword evidence="3" id="KW-1003">Cell membrane</keyword>
<keyword evidence="11" id="KW-1185">Reference proteome</keyword>
<evidence type="ECO:0000256" key="5">
    <source>
        <dbReference type="ARBA" id="ARBA00022989"/>
    </source>
</evidence>
<organism evidence="10 11">
    <name type="scientific">Martelella endophytica</name>
    <dbReference type="NCBI Taxonomy" id="1486262"/>
    <lineage>
        <taxon>Bacteria</taxon>
        <taxon>Pseudomonadati</taxon>
        <taxon>Pseudomonadota</taxon>
        <taxon>Alphaproteobacteria</taxon>
        <taxon>Hyphomicrobiales</taxon>
        <taxon>Aurantimonadaceae</taxon>
        <taxon>Martelella</taxon>
    </lineage>
</organism>
<dbReference type="Proteomes" id="UP000032611">
    <property type="component" value="Chromosome"/>
</dbReference>
<evidence type="ECO:0000313" key="10">
    <source>
        <dbReference type="EMBL" id="AJY45437.1"/>
    </source>
</evidence>
<evidence type="ECO:0000256" key="3">
    <source>
        <dbReference type="ARBA" id="ARBA00022475"/>
    </source>
</evidence>
<dbReference type="Pfam" id="PF00893">
    <property type="entry name" value="Multi_Drug_Res"/>
    <property type="match status" value="1"/>
</dbReference>
<comment type="similarity">
    <text evidence="7 8">Belongs to the drug/metabolite transporter (DMT) superfamily. Small multidrug resistance (SMR) (TC 2.A.7.1) family.</text>
</comment>
<dbReference type="SUPFAM" id="SSF103481">
    <property type="entry name" value="Multidrug resistance efflux transporter EmrE"/>
    <property type="match status" value="1"/>
</dbReference>
<proteinExistence type="inferred from homology"/>
<dbReference type="AlphaFoldDB" id="A0A0D5LNV1"/>
<dbReference type="GO" id="GO:0015297">
    <property type="term" value="F:antiporter activity"/>
    <property type="evidence" value="ECO:0007669"/>
    <property type="project" value="TreeGrafter"/>
</dbReference>
<evidence type="ECO:0000256" key="8">
    <source>
        <dbReference type="RuleBase" id="RU003942"/>
    </source>
</evidence>
<name>A0A0D5LNV1_MAREN</name>
<dbReference type="GO" id="GO:0031460">
    <property type="term" value="P:glycine betaine transport"/>
    <property type="evidence" value="ECO:0007669"/>
    <property type="project" value="TreeGrafter"/>
</dbReference>
<dbReference type="InterPro" id="IPR045324">
    <property type="entry name" value="Small_multidrug_res"/>
</dbReference>
<dbReference type="EMBL" id="CP010803">
    <property type="protein sequence ID" value="AJY45437.1"/>
    <property type="molecule type" value="Genomic_DNA"/>
</dbReference>
<dbReference type="Gene3D" id="1.10.3730.20">
    <property type="match status" value="1"/>
</dbReference>
<dbReference type="InterPro" id="IPR037185">
    <property type="entry name" value="EmrE-like"/>
</dbReference>
<evidence type="ECO:0000313" key="11">
    <source>
        <dbReference type="Proteomes" id="UP000032611"/>
    </source>
</evidence>
<dbReference type="RefSeq" id="WP_045680067.1">
    <property type="nucleotide sequence ID" value="NZ_CP010803.1"/>
</dbReference>
<sequence>MNPALAAYGALGIAIVCEVIGSTLLQKSYGFTRLLPTIGVAVFYIVAFFCLSQALKTIPLGVAYAIWAGLGIVLTAAVSTLVLRQNLDLAAWVGIAMIVGGVLVMNLFSSATGH</sequence>
<accession>A0A0D5LNV1</accession>
<evidence type="ECO:0000256" key="1">
    <source>
        <dbReference type="ARBA" id="ARBA00004651"/>
    </source>
</evidence>
<evidence type="ECO:0000256" key="4">
    <source>
        <dbReference type="ARBA" id="ARBA00022692"/>
    </source>
</evidence>
<evidence type="ECO:0000256" key="6">
    <source>
        <dbReference type="ARBA" id="ARBA00023136"/>
    </source>
</evidence>
<dbReference type="GO" id="GO:0015220">
    <property type="term" value="F:choline transmembrane transporter activity"/>
    <property type="evidence" value="ECO:0007669"/>
    <property type="project" value="TreeGrafter"/>
</dbReference>
<feature type="transmembrane region" description="Helical" evidence="9">
    <location>
        <begin position="89"/>
        <end position="108"/>
    </location>
</feature>
<reference evidence="10 11" key="1">
    <citation type="journal article" date="2015" name="Genome Announc.">
        <title>Complete genome sequence of Martelella endophytica YC6887, which has antifungal activity associated with a halophyte.</title>
        <authorList>
            <person name="Khan A."/>
            <person name="Khan H."/>
            <person name="Chung E.J."/>
            <person name="Hossain M.T."/>
            <person name="Chung Y.R."/>
        </authorList>
    </citation>
    <scope>NUCLEOTIDE SEQUENCE [LARGE SCALE GENOMIC DNA]</scope>
    <source>
        <strain evidence="10">YC6887</strain>
    </source>
</reference>
<evidence type="ECO:0000256" key="2">
    <source>
        <dbReference type="ARBA" id="ARBA00022448"/>
    </source>
</evidence>
<keyword evidence="6 9" id="KW-0472">Membrane</keyword>
<keyword evidence="2" id="KW-0813">Transport</keyword>
<keyword evidence="5 9" id="KW-1133">Transmembrane helix</keyword>
<protein>
    <submittedName>
        <fullName evidence="10">Quaternary ammonium transporter</fullName>
    </submittedName>
</protein>
<dbReference type="GO" id="GO:1990961">
    <property type="term" value="P:xenobiotic detoxification by transmembrane export across the plasma membrane"/>
    <property type="evidence" value="ECO:0007669"/>
    <property type="project" value="UniProtKB-ARBA"/>
</dbReference>
<evidence type="ECO:0000256" key="7">
    <source>
        <dbReference type="ARBA" id="ARBA00038032"/>
    </source>
</evidence>
<dbReference type="HOGENOM" id="CLU_133067_0_2_5"/>
<feature type="transmembrane region" description="Helical" evidence="9">
    <location>
        <begin position="34"/>
        <end position="55"/>
    </location>
</feature>
<dbReference type="FunFam" id="1.10.3730.20:FF:000001">
    <property type="entry name" value="Quaternary ammonium compound resistance transporter SugE"/>
    <property type="match status" value="1"/>
</dbReference>
<comment type="subcellular location">
    <subcellularLocation>
        <location evidence="1 8">Cell membrane</location>
        <topology evidence="1 8">Multi-pass membrane protein</topology>
    </subcellularLocation>
</comment>
<dbReference type="GO" id="GO:0005886">
    <property type="term" value="C:plasma membrane"/>
    <property type="evidence" value="ECO:0007669"/>
    <property type="project" value="UniProtKB-SubCell"/>
</dbReference>
<evidence type="ECO:0000256" key="9">
    <source>
        <dbReference type="SAM" id="Phobius"/>
    </source>
</evidence>
<dbReference type="PANTHER" id="PTHR30561:SF1">
    <property type="entry name" value="MULTIDRUG TRANSPORTER EMRE"/>
    <property type="match status" value="1"/>
</dbReference>
<dbReference type="KEGG" id="mey:TM49_06590"/>
<gene>
    <name evidence="10" type="ORF">TM49_06590</name>
</gene>